<dbReference type="InterPro" id="IPR045504">
    <property type="entry name" value="DUF6487"/>
</dbReference>
<dbReference type="AlphaFoldDB" id="A0A810Q3E0"/>
<dbReference type="Proteomes" id="UP000679848">
    <property type="component" value="Chromosome"/>
</dbReference>
<sequence>MKCPFCGEEMRQGKLRTRGENYFAPDSCKTPVLYTKKSIKKAGAIPVSPDAVSVCEANWNPAFLCPKCRKYIADY</sequence>
<gene>
    <name evidence="2" type="ORF">MM59RIKEN_01580</name>
</gene>
<protein>
    <recommendedName>
        <fullName evidence="1">DUF6487 domain-containing protein</fullName>
    </recommendedName>
</protein>
<accession>A0A810Q3E0</accession>
<name>A0A810Q3E0_9FIRM</name>
<feature type="domain" description="DUF6487" evidence="1">
    <location>
        <begin position="3"/>
        <end position="75"/>
    </location>
</feature>
<dbReference type="Pfam" id="PF20097">
    <property type="entry name" value="DUF6487"/>
    <property type="match status" value="1"/>
</dbReference>
<proteinExistence type="predicted"/>
<dbReference type="RefSeq" id="WP_213542448.1">
    <property type="nucleotide sequence ID" value="NZ_AP023420.1"/>
</dbReference>
<reference evidence="2" key="1">
    <citation type="submission" date="2020-09" db="EMBL/GenBank/DDBJ databases">
        <title>New species isolated from human feces.</title>
        <authorList>
            <person name="Kitahara M."/>
            <person name="Shigeno Y."/>
            <person name="Shime M."/>
            <person name="Matsumoto Y."/>
            <person name="Nakamura S."/>
            <person name="Motooka D."/>
            <person name="Fukuoka S."/>
            <person name="Nishikawa H."/>
            <person name="Benno Y."/>
        </authorList>
    </citation>
    <scope>NUCLEOTIDE SEQUENCE</scope>
    <source>
        <strain evidence="2">MM59</strain>
    </source>
</reference>
<dbReference type="KEGG" id="pfaa:MM59RIKEN_01580"/>
<evidence type="ECO:0000259" key="1">
    <source>
        <dbReference type="Pfam" id="PF20097"/>
    </source>
</evidence>
<dbReference type="EMBL" id="AP023420">
    <property type="protein sequence ID" value="BCK82839.1"/>
    <property type="molecule type" value="Genomic_DNA"/>
</dbReference>
<keyword evidence="3" id="KW-1185">Reference proteome</keyword>
<organism evidence="2 3">
    <name type="scientific">Pusillibacter faecalis</name>
    <dbReference type="NCBI Taxonomy" id="2714358"/>
    <lineage>
        <taxon>Bacteria</taxon>
        <taxon>Bacillati</taxon>
        <taxon>Bacillota</taxon>
        <taxon>Clostridia</taxon>
        <taxon>Eubacteriales</taxon>
        <taxon>Oscillospiraceae</taxon>
        <taxon>Pusillibacter</taxon>
    </lineage>
</organism>
<evidence type="ECO:0000313" key="2">
    <source>
        <dbReference type="EMBL" id="BCK82839.1"/>
    </source>
</evidence>
<evidence type="ECO:0000313" key="3">
    <source>
        <dbReference type="Proteomes" id="UP000679848"/>
    </source>
</evidence>